<dbReference type="PROSITE" id="PS51257">
    <property type="entry name" value="PROKAR_LIPOPROTEIN"/>
    <property type="match status" value="1"/>
</dbReference>
<gene>
    <name evidence="2" type="ORF">MuYL_3531</name>
</gene>
<reference evidence="2 3" key="1">
    <citation type="submission" date="2017-08" db="EMBL/GenBank/DDBJ databases">
        <title>Complete genome sequence of Mucilaginibacter sp. strain BJC16-A31.</title>
        <authorList>
            <consortium name="Henan University of Science and Technology"/>
            <person name="You X."/>
        </authorList>
    </citation>
    <scope>NUCLEOTIDE SEQUENCE [LARGE SCALE GENOMIC DNA]</scope>
    <source>
        <strain evidence="2 3">BJC16-A31</strain>
    </source>
</reference>
<accession>A0A223P013</accession>
<dbReference type="RefSeq" id="WP_094571603.1">
    <property type="nucleotide sequence ID" value="NZ_CP022743.1"/>
</dbReference>
<evidence type="ECO:0000313" key="2">
    <source>
        <dbReference type="EMBL" id="ASU35416.1"/>
    </source>
</evidence>
<dbReference type="EMBL" id="CP022743">
    <property type="protein sequence ID" value="ASU35416.1"/>
    <property type="molecule type" value="Genomic_DNA"/>
</dbReference>
<feature type="signal peptide" evidence="1">
    <location>
        <begin position="1"/>
        <end position="22"/>
    </location>
</feature>
<name>A0A223P013_9SPHI</name>
<dbReference type="KEGG" id="muc:MuYL_3531"/>
<evidence type="ECO:0000256" key="1">
    <source>
        <dbReference type="SAM" id="SignalP"/>
    </source>
</evidence>
<keyword evidence="3" id="KW-1185">Reference proteome</keyword>
<feature type="chain" id="PRO_5012962821" description="Outer membrane protein beta-barrel domain-containing protein" evidence="1">
    <location>
        <begin position="23"/>
        <end position="255"/>
    </location>
</feature>
<evidence type="ECO:0008006" key="4">
    <source>
        <dbReference type="Google" id="ProtNLM"/>
    </source>
</evidence>
<dbReference type="OrthoDB" id="792799at2"/>
<dbReference type="Proteomes" id="UP000215002">
    <property type="component" value="Chromosome"/>
</dbReference>
<sequence>MKLKFLLPLLAVVILFASCSHVYTPALYHQDIAYQPKPTSFDTAKSLTYVSAGLGGYSNTNLNDLLISGQVNMSRGHVFNNFNIAYGGFAVFGDYQNGSGDKTQPEYFSDKFFSAVGGRFSANAFVTSGNVDFRFIGMEAAYSHEFGSYADFRKSLNAQGGYYVDPRTDLFSIGLTTEVIFHNRNDNTFQHGIRGFLGTTVGHNNLDDTYYSDETSTSRMFRKIYPKASYFITFKNYFGTFEVGSNIFVRFGYKF</sequence>
<protein>
    <recommendedName>
        <fullName evidence="4">Outer membrane protein beta-barrel domain-containing protein</fullName>
    </recommendedName>
</protein>
<keyword evidence="1" id="KW-0732">Signal</keyword>
<organism evidence="2 3">
    <name type="scientific">Mucilaginibacter xinganensis</name>
    <dbReference type="NCBI Taxonomy" id="1234841"/>
    <lineage>
        <taxon>Bacteria</taxon>
        <taxon>Pseudomonadati</taxon>
        <taxon>Bacteroidota</taxon>
        <taxon>Sphingobacteriia</taxon>
        <taxon>Sphingobacteriales</taxon>
        <taxon>Sphingobacteriaceae</taxon>
        <taxon>Mucilaginibacter</taxon>
    </lineage>
</organism>
<proteinExistence type="predicted"/>
<dbReference type="AlphaFoldDB" id="A0A223P013"/>
<evidence type="ECO:0000313" key="3">
    <source>
        <dbReference type="Proteomes" id="UP000215002"/>
    </source>
</evidence>